<reference evidence="3 4" key="1">
    <citation type="submission" date="2016-10" db="EMBL/GenBank/DDBJ databases">
        <authorList>
            <person name="de Groot N.N."/>
        </authorList>
    </citation>
    <scope>NUCLEOTIDE SEQUENCE [LARGE SCALE GENOMIC DNA]</scope>
    <source>
        <strain evidence="3 4">B7-7</strain>
    </source>
</reference>
<keyword evidence="1" id="KW-1133">Transmembrane helix</keyword>
<gene>
    <name evidence="3" type="ORF">SAMN05421693_10896</name>
</gene>
<dbReference type="Proteomes" id="UP000199496">
    <property type="component" value="Unassembled WGS sequence"/>
</dbReference>
<dbReference type="EMBL" id="FOFO01000008">
    <property type="protein sequence ID" value="SEP87020.1"/>
    <property type="molecule type" value="Genomic_DNA"/>
</dbReference>
<dbReference type="OrthoDB" id="5784238at2"/>
<evidence type="ECO:0000313" key="4">
    <source>
        <dbReference type="Proteomes" id="UP000199496"/>
    </source>
</evidence>
<dbReference type="Gene3D" id="3.40.30.10">
    <property type="entry name" value="Glutaredoxin"/>
    <property type="match status" value="1"/>
</dbReference>
<keyword evidence="1" id="KW-0812">Transmembrane</keyword>
<feature type="domain" description="Thioredoxin" evidence="2">
    <location>
        <begin position="49"/>
        <end position="128"/>
    </location>
</feature>
<dbReference type="STRING" id="867345.SAMN05421693_10896"/>
<evidence type="ECO:0000259" key="2">
    <source>
        <dbReference type="Pfam" id="PF00085"/>
    </source>
</evidence>
<keyword evidence="1" id="KW-0472">Membrane</keyword>
<dbReference type="AlphaFoldDB" id="A0A1H9BDA1"/>
<dbReference type="InterPro" id="IPR013766">
    <property type="entry name" value="Thioredoxin_domain"/>
</dbReference>
<proteinExistence type="predicted"/>
<evidence type="ECO:0000313" key="3">
    <source>
        <dbReference type="EMBL" id="SEP87020.1"/>
    </source>
</evidence>
<dbReference type="CDD" id="cd02947">
    <property type="entry name" value="TRX_family"/>
    <property type="match status" value="1"/>
</dbReference>
<dbReference type="InterPro" id="IPR036249">
    <property type="entry name" value="Thioredoxin-like_sf"/>
</dbReference>
<name>A0A1H9BDA1_9GAMM</name>
<dbReference type="SUPFAM" id="SSF52833">
    <property type="entry name" value="Thioredoxin-like"/>
    <property type="match status" value="1"/>
</dbReference>
<evidence type="ECO:0000256" key="1">
    <source>
        <dbReference type="SAM" id="Phobius"/>
    </source>
</evidence>
<accession>A0A1H9BDA1</accession>
<keyword evidence="4" id="KW-1185">Reference proteome</keyword>
<dbReference type="Pfam" id="PF00085">
    <property type="entry name" value="Thioredoxin"/>
    <property type="match status" value="1"/>
</dbReference>
<protein>
    <submittedName>
        <fullName evidence="3">Thioredoxin 1</fullName>
    </submittedName>
</protein>
<feature type="transmembrane region" description="Helical" evidence="1">
    <location>
        <begin position="6"/>
        <end position="24"/>
    </location>
</feature>
<organism evidence="3 4">
    <name type="scientific">Ectothiorhodospira magna</name>
    <dbReference type="NCBI Taxonomy" id="867345"/>
    <lineage>
        <taxon>Bacteria</taxon>
        <taxon>Pseudomonadati</taxon>
        <taxon>Pseudomonadota</taxon>
        <taxon>Gammaproteobacteria</taxon>
        <taxon>Chromatiales</taxon>
        <taxon>Ectothiorhodospiraceae</taxon>
        <taxon>Ectothiorhodospira</taxon>
    </lineage>
</organism>
<sequence length="135" mass="15291">MDSIGWIIVSLITLFLLGQFALVYRTRGMQGRPAPDLTDLLDETHRGHQTLYFYFHSPRCGMCRQVSAVLDPLMAERTDIIGIDVSRRPDMARRFKVMGTPTLMRIHDGRIEKVLMGTRNEAVVRAFVGDSNPLA</sequence>
<dbReference type="RefSeq" id="WP_090205156.1">
    <property type="nucleotide sequence ID" value="NZ_FOFO01000008.1"/>
</dbReference>